<comment type="caution">
    <text evidence="1">The sequence shown here is derived from an EMBL/GenBank/DDBJ whole genome shotgun (WGS) entry which is preliminary data.</text>
</comment>
<name>A0A8S4R4N1_9NEOP</name>
<accession>A0A8S4R4N1</accession>
<evidence type="ECO:0000313" key="2">
    <source>
        <dbReference type="Proteomes" id="UP000838756"/>
    </source>
</evidence>
<protein>
    <submittedName>
        <fullName evidence="1">Jg3615 protein</fullName>
    </submittedName>
</protein>
<organism evidence="1 2">
    <name type="scientific">Pararge aegeria aegeria</name>
    <dbReference type="NCBI Taxonomy" id="348720"/>
    <lineage>
        <taxon>Eukaryota</taxon>
        <taxon>Metazoa</taxon>
        <taxon>Ecdysozoa</taxon>
        <taxon>Arthropoda</taxon>
        <taxon>Hexapoda</taxon>
        <taxon>Insecta</taxon>
        <taxon>Pterygota</taxon>
        <taxon>Neoptera</taxon>
        <taxon>Endopterygota</taxon>
        <taxon>Lepidoptera</taxon>
        <taxon>Glossata</taxon>
        <taxon>Ditrysia</taxon>
        <taxon>Papilionoidea</taxon>
        <taxon>Nymphalidae</taxon>
        <taxon>Satyrinae</taxon>
        <taxon>Satyrini</taxon>
        <taxon>Parargina</taxon>
        <taxon>Pararge</taxon>
    </lineage>
</organism>
<evidence type="ECO:0000313" key="1">
    <source>
        <dbReference type="EMBL" id="CAH2228614.1"/>
    </source>
</evidence>
<reference evidence="1" key="1">
    <citation type="submission" date="2022-03" db="EMBL/GenBank/DDBJ databases">
        <authorList>
            <person name="Lindestad O."/>
        </authorList>
    </citation>
    <scope>NUCLEOTIDE SEQUENCE</scope>
</reference>
<dbReference type="OrthoDB" id="7490433at2759"/>
<gene>
    <name evidence="1" type="primary">jg3615</name>
    <name evidence="1" type="ORF">PAEG_LOCUS8411</name>
</gene>
<dbReference type="AlphaFoldDB" id="A0A8S4R4N1"/>
<keyword evidence="2" id="KW-1185">Reference proteome</keyword>
<proteinExistence type="predicted"/>
<dbReference type="EMBL" id="CAKXAJ010024378">
    <property type="protein sequence ID" value="CAH2228614.1"/>
    <property type="molecule type" value="Genomic_DNA"/>
</dbReference>
<sequence>MLRLPLTAKRTNISILEQLRVNTRLSTLCYKNILSYFGRIARRLPSNMDNLILVGRVGKRPRGLPMTNAIKKAEDRTGWKAVVKIATKGLESGYDLPDEMTFKMI</sequence>
<dbReference type="Proteomes" id="UP000838756">
    <property type="component" value="Unassembled WGS sequence"/>
</dbReference>